<dbReference type="Pfam" id="PF10745">
    <property type="entry name" value="DUF2530"/>
    <property type="match status" value="1"/>
</dbReference>
<name>A0A327Z5P0_9ACTN</name>
<keyword evidence="1" id="KW-0812">Transmembrane</keyword>
<sequence length="68" mass="7391">MLPFALAGVAAFAVALLVTWLAGAPDHWVEITFAGLIWGIPGTLTMVVHDRGRKHRRVLTHPEFTVTG</sequence>
<evidence type="ECO:0000256" key="1">
    <source>
        <dbReference type="SAM" id="Phobius"/>
    </source>
</evidence>
<keyword evidence="1" id="KW-1133">Transmembrane helix</keyword>
<dbReference type="InterPro" id="IPR019681">
    <property type="entry name" value="DUF2530"/>
</dbReference>
<dbReference type="AlphaFoldDB" id="A0A327Z5P0"/>
<protein>
    <submittedName>
        <fullName evidence="2">Uncharacterized protein DUF2530</fullName>
    </submittedName>
</protein>
<keyword evidence="1" id="KW-0472">Membrane</keyword>
<evidence type="ECO:0000313" key="3">
    <source>
        <dbReference type="Proteomes" id="UP000249341"/>
    </source>
</evidence>
<dbReference type="EMBL" id="QLMJ01000014">
    <property type="protein sequence ID" value="RAK31924.1"/>
    <property type="molecule type" value="Genomic_DNA"/>
</dbReference>
<comment type="caution">
    <text evidence="2">The sequence shown here is derived from an EMBL/GenBank/DDBJ whole genome shotgun (WGS) entry which is preliminary data.</text>
</comment>
<accession>A0A327Z5P0</accession>
<organism evidence="2 3">
    <name type="scientific">Actinoplanes lutulentus</name>
    <dbReference type="NCBI Taxonomy" id="1287878"/>
    <lineage>
        <taxon>Bacteria</taxon>
        <taxon>Bacillati</taxon>
        <taxon>Actinomycetota</taxon>
        <taxon>Actinomycetes</taxon>
        <taxon>Micromonosporales</taxon>
        <taxon>Micromonosporaceae</taxon>
        <taxon>Actinoplanes</taxon>
    </lineage>
</organism>
<keyword evidence="3" id="KW-1185">Reference proteome</keyword>
<dbReference type="Proteomes" id="UP000249341">
    <property type="component" value="Unassembled WGS sequence"/>
</dbReference>
<feature type="transmembrane region" description="Helical" evidence="1">
    <location>
        <begin position="31"/>
        <end position="48"/>
    </location>
</feature>
<proteinExistence type="predicted"/>
<evidence type="ECO:0000313" key="2">
    <source>
        <dbReference type="EMBL" id="RAK31924.1"/>
    </source>
</evidence>
<gene>
    <name evidence="2" type="ORF">B0I29_114174</name>
</gene>
<dbReference type="OrthoDB" id="5149277at2"/>
<reference evidence="2 3" key="1">
    <citation type="submission" date="2018-06" db="EMBL/GenBank/DDBJ databases">
        <title>Genomic Encyclopedia of Type Strains, Phase III (KMG-III): the genomes of soil and plant-associated and newly described type strains.</title>
        <authorList>
            <person name="Whitman W."/>
        </authorList>
    </citation>
    <scope>NUCLEOTIDE SEQUENCE [LARGE SCALE GENOMIC DNA]</scope>
    <source>
        <strain evidence="2 3">CGMCC 4.7090</strain>
    </source>
</reference>